<evidence type="ECO:0000313" key="2">
    <source>
        <dbReference type="Proteomes" id="UP000025047"/>
    </source>
</evidence>
<comment type="caution">
    <text evidence="1">The sequence shown here is derived from an EMBL/GenBank/DDBJ whole genome shotgun (WGS) entry which is preliminary data.</text>
</comment>
<organism evidence="1 2">
    <name type="scientific">Limimaricola hongkongensis DSM 17492</name>
    <dbReference type="NCBI Taxonomy" id="1122180"/>
    <lineage>
        <taxon>Bacteria</taxon>
        <taxon>Pseudomonadati</taxon>
        <taxon>Pseudomonadota</taxon>
        <taxon>Alphaproteobacteria</taxon>
        <taxon>Rhodobacterales</taxon>
        <taxon>Paracoccaceae</taxon>
        <taxon>Limimaricola</taxon>
    </lineage>
</organism>
<dbReference type="AlphaFoldDB" id="A0A017HAS4"/>
<sequence>MDVILLRHVGQSAIWQDEAAFGPLRRRAFGRDPETDGSHRLLDLRWQSLSLVEGQSQSLGHQSDVDI</sequence>
<protein>
    <submittedName>
        <fullName evidence="1">Uncharacterized protein</fullName>
    </submittedName>
</protein>
<dbReference type="Proteomes" id="UP000025047">
    <property type="component" value="Unassembled WGS sequence"/>
</dbReference>
<accession>A0A017HAS4</accession>
<evidence type="ECO:0000313" key="1">
    <source>
        <dbReference type="EMBL" id="EYD71471.1"/>
    </source>
</evidence>
<dbReference type="EMBL" id="APGJ01000007">
    <property type="protein sequence ID" value="EYD71471.1"/>
    <property type="molecule type" value="Genomic_DNA"/>
</dbReference>
<name>A0A017HAS4_9RHOB</name>
<dbReference type="HOGENOM" id="CLU_2807282_0_0_5"/>
<reference evidence="1 2" key="1">
    <citation type="submission" date="2013-03" db="EMBL/GenBank/DDBJ databases">
        <authorList>
            <person name="Fiebig A."/>
            <person name="Goeker M."/>
            <person name="Klenk H.-P.P."/>
        </authorList>
    </citation>
    <scope>NUCLEOTIDE SEQUENCE [LARGE SCALE GENOMIC DNA]</scope>
    <source>
        <strain evidence="1 2">DSM 17492</strain>
    </source>
</reference>
<keyword evidence="2" id="KW-1185">Reference proteome</keyword>
<proteinExistence type="predicted"/>
<gene>
    <name evidence="1" type="ORF">Lokhon_03120</name>
</gene>